<dbReference type="SUPFAM" id="SSF54862">
    <property type="entry name" value="4Fe-4S ferredoxins"/>
    <property type="match status" value="1"/>
</dbReference>
<feature type="domain" description="4Fe-4S ferredoxin-type" evidence="10">
    <location>
        <begin position="332"/>
        <end position="355"/>
    </location>
</feature>
<dbReference type="GO" id="GO:0051536">
    <property type="term" value="F:iron-sulfur cluster binding"/>
    <property type="evidence" value="ECO:0007669"/>
    <property type="project" value="UniProtKB-KW"/>
</dbReference>
<dbReference type="GO" id="GO:0006210">
    <property type="term" value="P:thymine catabolic process"/>
    <property type="evidence" value="ECO:0007669"/>
    <property type="project" value="TreeGrafter"/>
</dbReference>
<dbReference type="PANTHER" id="PTHR43073:SF2">
    <property type="entry name" value="DIHYDROPYRIMIDINE DEHYDROGENASE [NADP(+)]"/>
    <property type="match status" value="1"/>
</dbReference>
<reference evidence="11" key="1">
    <citation type="submission" date="2020-10" db="EMBL/GenBank/DDBJ databases">
        <authorList>
            <person name="Gilroy R."/>
        </authorList>
    </citation>
    <scope>NUCLEOTIDE SEQUENCE</scope>
    <source>
        <strain evidence="11">ChiHile30-977</strain>
    </source>
</reference>
<accession>A0A9D1CJQ9</accession>
<dbReference type="InterPro" id="IPR017896">
    <property type="entry name" value="4Fe4S_Fe-S-bd"/>
</dbReference>
<dbReference type="PROSITE" id="PS51257">
    <property type="entry name" value="PROKAR_LIPOPROTEIN"/>
    <property type="match status" value="1"/>
</dbReference>
<evidence type="ECO:0000256" key="5">
    <source>
        <dbReference type="ARBA" id="ARBA00047685"/>
    </source>
</evidence>
<evidence type="ECO:0000256" key="8">
    <source>
        <dbReference type="ARBA" id="ARBA00049714"/>
    </source>
</evidence>
<comment type="catalytic activity">
    <reaction evidence="6">
        <text>5,6-dihydrouracil + NAD(+) = uracil + NADH + H(+)</text>
        <dbReference type="Rhea" id="RHEA:20189"/>
        <dbReference type="ChEBI" id="CHEBI:15378"/>
        <dbReference type="ChEBI" id="CHEBI:15901"/>
        <dbReference type="ChEBI" id="CHEBI:17568"/>
        <dbReference type="ChEBI" id="CHEBI:57540"/>
        <dbReference type="ChEBI" id="CHEBI:57945"/>
        <dbReference type="EC" id="1.3.1.1"/>
    </reaction>
</comment>
<evidence type="ECO:0000313" key="11">
    <source>
        <dbReference type="EMBL" id="HIQ63648.1"/>
    </source>
</evidence>
<dbReference type="PROSITE" id="PS00198">
    <property type="entry name" value="4FE4S_FER_1"/>
    <property type="match status" value="1"/>
</dbReference>
<dbReference type="AlphaFoldDB" id="A0A9D1CJQ9"/>
<gene>
    <name evidence="11" type="ORF">IAA66_08720</name>
</gene>
<dbReference type="Gene3D" id="3.30.70.20">
    <property type="match status" value="1"/>
</dbReference>
<dbReference type="InterPro" id="IPR013785">
    <property type="entry name" value="Aldolase_TIM"/>
</dbReference>
<proteinExistence type="predicted"/>
<evidence type="ECO:0000256" key="3">
    <source>
        <dbReference type="ARBA" id="ARBA00023004"/>
    </source>
</evidence>
<comment type="catalytic activity">
    <reaction evidence="5">
        <text>5,6-dihydrothymine + NAD(+) = thymine + NADH + H(+)</text>
        <dbReference type="Rhea" id="RHEA:28791"/>
        <dbReference type="ChEBI" id="CHEBI:15378"/>
        <dbReference type="ChEBI" id="CHEBI:17821"/>
        <dbReference type="ChEBI" id="CHEBI:27468"/>
        <dbReference type="ChEBI" id="CHEBI:57540"/>
        <dbReference type="ChEBI" id="CHEBI:57945"/>
        <dbReference type="EC" id="1.3.1.1"/>
    </reaction>
</comment>
<comment type="caution">
    <text evidence="11">The sequence shown here is derived from an EMBL/GenBank/DDBJ whole genome shotgun (WGS) entry which is preliminary data.</text>
</comment>
<dbReference type="PROSITE" id="PS51379">
    <property type="entry name" value="4FE4S_FER_2"/>
    <property type="match status" value="2"/>
</dbReference>
<organism evidence="11 12">
    <name type="scientific">Candidatus Avichristensenella intestinipullorum</name>
    <dbReference type="NCBI Taxonomy" id="2840693"/>
    <lineage>
        <taxon>Bacteria</taxon>
        <taxon>Bacillati</taxon>
        <taxon>Bacillota</taxon>
        <taxon>Clostridia</taxon>
        <taxon>Candidatus Avichristensenella</taxon>
    </lineage>
</organism>
<evidence type="ECO:0000256" key="4">
    <source>
        <dbReference type="ARBA" id="ARBA00023014"/>
    </source>
</evidence>
<dbReference type="InterPro" id="IPR017900">
    <property type="entry name" value="4Fe4S_Fe_S_CS"/>
</dbReference>
<keyword evidence="1" id="KW-0479">Metal-binding</keyword>
<dbReference type="SUPFAM" id="SSF51395">
    <property type="entry name" value="FMN-linked oxidoreductases"/>
    <property type="match status" value="1"/>
</dbReference>
<dbReference type="GO" id="GO:0050661">
    <property type="term" value="F:NADP binding"/>
    <property type="evidence" value="ECO:0007669"/>
    <property type="project" value="TreeGrafter"/>
</dbReference>
<evidence type="ECO:0000256" key="2">
    <source>
        <dbReference type="ARBA" id="ARBA00023002"/>
    </source>
</evidence>
<dbReference type="EC" id="1.3.1.1" evidence="9"/>
<dbReference type="PANTHER" id="PTHR43073">
    <property type="entry name" value="DIHYDROPYRIMIDINE DEHYDROGENASE [NADP(+)]"/>
    <property type="match status" value="1"/>
</dbReference>
<comment type="function">
    <text evidence="7">Involved in pyrimidine base degradation. Catalyzes physiologically the reduction of uracil to 5,6-dihydrouracil (DHU) by using NADH as a specific cosubstrate. It also catalyzes the reverse reaction and the reduction of thymine to 5,6-dihydrothymine (DHT).</text>
</comment>
<evidence type="ECO:0000313" key="12">
    <source>
        <dbReference type="Proteomes" id="UP000886819"/>
    </source>
</evidence>
<dbReference type="GO" id="GO:0002058">
    <property type="term" value="F:uracil binding"/>
    <property type="evidence" value="ECO:0007669"/>
    <property type="project" value="TreeGrafter"/>
</dbReference>
<name>A0A9D1CJQ9_9FIRM</name>
<dbReference type="Pfam" id="PF14697">
    <property type="entry name" value="Fer4_21"/>
    <property type="match status" value="1"/>
</dbReference>
<sequence length="362" mass="38359">MRNFGHGAGGGSIILPAGANMLGGQACVQSHALGASLPDKYARFEDFVEDVARTRDQLDPTIRLWVSVGYLLDIGHEWREKWVAEAIAFEKAGADAVELHLNSPGVAYVADEYEGFYEIVSQGTQRVRDAVKIPVMCKLPVEGCNPFTAMQAALNAGADAVGPTARWRGMLLSLDYQYGASYGGAGYGASQSLPIISYVAAEARRRGIKAPMFAGGGVYHAEAAAKLLLAGSDAVQLGSLACCLGPRAVAQVIESFEKLMEEQGYDTMEDICGKASFLVDAHAANTQARSRALGAAYKARMVDADKCVGCGRCVDACWYDGMVMNGRIAQKTAQCVGCGYCFSVCPSAALQIDVKEALAPVL</sequence>
<dbReference type="EMBL" id="DVFI01000121">
    <property type="protein sequence ID" value="HIQ63648.1"/>
    <property type="molecule type" value="Genomic_DNA"/>
</dbReference>
<evidence type="ECO:0000256" key="9">
    <source>
        <dbReference type="ARBA" id="ARBA00049728"/>
    </source>
</evidence>
<evidence type="ECO:0000256" key="1">
    <source>
        <dbReference type="ARBA" id="ARBA00022723"/>
    </source>
</evidence>
<evidence type="ECO:0000256" key="7">
    <source>
        <dbReference type="ARBA" id="ARBA00049578"/>
    </source>
</evidence>
<protein>
    <recommendedName>
        <fullName evidence="9">dihydrouracil dehydrogenase (NAD(+))</fullName>
        <ecNumber evidence="9">1.3.1.1</ecNumber>
    </recommendedName>
</protein>
<keyword evidence="4" id="KW-0411">Iron-sulfur</keyword>
<dbReference type="GO" id="GO:0046872">
    <property type="term" value="F:metal ion binding"/>
    <property type="evidence" value="ECO:0007669"/>
    <property type="project" value="UniProtKB-KW"/>
</dbReference>
<keyword evidence="3" id="KW-0408">Iron</keyword>
<feature type="domain" description="4Fe-4S ferredoxin-type" evidence="10">
    <location>
        <begin position="298"/>
        <end position="327"/>
    </location>
</feature>
<dbReference type="Proteomes" id="UP000886819">
    <property type="component" value="Unassembled WGS sequence"/>
</dbReference>
<dbReference type="GO" id="GO:0006212">
    <property type="term" value="P:uracil catabolic process"/>
    <property type="evidence" value="ECO:0007669"/>
    <property type="project" value="TreeGrafter"/>
</dbReference>
<evidence type="ECO:0000259" key="10">
    <source>
        <dbReference type="PROSITE" id="PS51379"/>
    </source>
</evidence>
<evidence type="ECO:0000256" key="6">
    <source>
        <dbReference type="ARBA" id="ARBA00048792"/>
    </source>
</evidence>
<comment type="subunit">
    <text evidence="8">Heterotetramer of 2 PreA and 2 PreT subunits.</text>
</comment>
<dbReference type="Gene3D" id="3.20.20.70">
    <property type="entry name" value="Aldolase class I"/>
    <property type="match status" value="1"/>
</dbReference>
<keyword evidence="2" id="KW-0560">Oxidoreductase</keyword>
<dbReference type="GO" id="GO:0004159">
    <property type="term" value="F:dihydropyrimidine dehydrogenase (NAD+) activity"/>
    <property type="evidence" value="ECO:0007669"/>
    <property type="project" value="UniProtKB-EC"/>
</dbReference>
<reference evidence="11" key="2">
    <citation type="journal article" date="2021" name="PeerJ">
        <title>Extensive microbial diversity within the chicken gut microbiome revealed by metagenomics and culture.</title>
        <authorList>
            <person name="Gilroy R."/>
            <person name="Ravi A."/>
            <person name="Getino M."/>
            <person name="Pursley I."/>
            <person name="Horton D.L."/>
            <person name="Alikhan N.F."/>
            <person name="Baker D."/>
            <person name="Gharbi K."/>
            <person name="Hall N."/>
            <person name="Watson M."/>
            <person name="Adriaenssens E.M."/>
            <person name="Foster-Nyarko E."/>
            <person name="Jarju S."/>
            <person name="Secka A."/>
            <person name="Antonio M."/>
            <person name="Oren A."/>
            <person name="Chaudhuri R.R."/>
            <person name="La Ragione R."/>
            <person name="Hildebrand F."/>
            <person name="Pallen M.J."/>
        </authorList>
    </citation>
    <scope>NUCLEOTIDE SEQUENCE</scope>
    <source>
        <strain evidence="11">ChiHile30-977</strain>
    </source>
</reference>